<evidence type="ECO:0000256" key="4">
    <source>
        <dbReference type="ARBA" id="ARBA00023136"/>
    </source>
</evidence>
<keyword evidence="3 5" id="KW-1133">Transmembrane helix</keyword>
<feature type="transmembrane region" description="Helical" evidence="5">
    <location>
        <begin position="170"/>
        <end position="201"/>
    </location>
</feature>
<gene>
    <name evidence="6" type="ORF">EXM42_02730</name>
</gene>
<evidence type="ECO:0000256" key="1">
    <source>
        <dbReference type="ARBA" id="ARBA00004141"/>
    </source>
</evidence>
<dbReference type="Proteomes" id="UP000473089">
    <property type="component" value="Unassembled WGS sequence"/>
</dbReference>
<feature type="transmembrane region" description="Helical" evidence="5">
    <location>
        <begin position="6"/>
        <end position="25"/>
    </location>
</feature>
<dbReference type="AlphaFoldDB" id="A0A6M0SXD2"/>
<keyword evidence="2 5" id="KW-0812">Transmembrane</keyword>
<evidence type="ECO:0000313" key="6">
    <source>
        <dbReference type="EMBL" id="NFA59350.1"/>
    </source>
</evidence>
<reference evidence="6 7" key="1">
    <citation type="submission" date="2019-02" db="EMBL/GenBank/DDBJ databases">
        <title>Genome sequencing of Clostridium botulinum clinical isolates.</title>
        <authorList>
            <person name="Brunt J."/>
            <person name="Van Vliet A.H.M."/>
            <person name="Stringer S.C."/>
            <person name="Grant K.A."/>
            <person name="Carter A.C."/>
            <person name="Peck M.W."/>
        </authorList>
    </citation>
    <scope>NUCLEOTIDE SEQUENCE [LARGE SCALE GENOMIC DNA]</scope>
    <source>
        <strain evidence="6 7">R1125/03</strain>
    </source>
</reference>
<accession>A0A6M0SXD2</accession>
<feature type="transmembrane region" description="Helical" evidence="5">
    <location>
        <begin position="132"/>
        <end position="150"/>
    </location>
</feature>
<dbReference type="PANTHER" id="PTHR43483:SF3">
    <property type="entry name" value="MEMBRANE TRANSPORTER PROTEIN HI_0806-RELATED"/>
    <property type="match status" value="1"/>
</dbReference>
<dbReference type="Pfam" id="PF01925">
    <property type="entry name" value="TauE"/>
    <property type="match status" value="2"/>
</dbReference>
<dbReference type="GO" id="GO:0005886">
    <property type="term" value="C:plasma membrane"/>
    <property type="evidence" value="ECO:0007669"/>
    <property type="project" value="UniProtKB-SubCell"/>
</dbReference>
<organism evidence="6 7">
    <name type="scientific">Clostridium botulinum</name>
    <dbReference type="NCBI Taxonomy" id="1491"/>
    <lineage>
        <taxon>Bacteria</taxon>
        <taxon>Bacillati</taxon>
        <taxon>Bacillota</taxon>
        <taxon>Clostridia</taxon>
        <taxon>Eubacteriales</taxon>
        <taxon>Clostridiaceae</taxon>
        <taxon>Clostridium</taxon>
    </lineage>
</organism>
<proteinExistence type="inferred from homology"/>
<sequence length="292" mass="30777">MVKVVLGLLIILTIFFAIAFLRDYIKASKEGNVEKTNFFALGAVGFITNFFDTLGIGSFAPTTALLKNFKLSKDRTLPGTLNVACTVPVAVEAILFINGIEVEPLTLFSLLIAATVGAVVGAGVVSKLDEKKVQFGMGVALVIVALVMLAGQLKLMPAGGDAVGLHGAKLIIAIIGNFILGALMTLGIGLYAPCMALVYALGMSPKVAFPIMMGSCAFLMPAASLKFVKEGAYDRKASLAITIFGLVGVFVAYYLVKSLPLDVLKWLIIVVILYTAVMMFNSASKVKKAAQA</sequence>
<dbReference type="InterPro" id="IPR002781">
    <property type="entry name" value="TM_pro_TauE-like"/>
</dbReference>
<keyword evidence="5" id="KW-1003">Cell membrane</keyword>
<feature type="transmembrane region" description="Helical" evidence="5">
    <location>
        <begin position="263"/>
        <end position="283"/>
    </location>
</feature>
<dbReference type="EMBL" id="SGJP01000004">
    <property type="protein sequence ID" value="NFA59350.1"/>
    <property type="molecule type" value="Genomic_DNA"/>
</dbReference>
<comment type="similarity">
    <text evidence="5">Belongs to the 4-toluene sulfonate uptake permease (TSUP) (TC 2.A.102) family.</text>
</comment>
<feature type="transmembrane region" description="Helical" evidence="5">
    <location>
        <begin position="107"/>
        <end position="126"/>
    </location>
</feature>
<protein>
    <recommendedName>
        <fullName evidence="5">Probable membrane transporter protein</fullName>
    </recommendedName>
</protein>
<feature type="transmembrane region" description="Helical" evidence="5">
    <location>
        <begin position="207"/>
        <end position="225"/>
    </location>
</feature>
<comment type="caution">
    <text evidence="6">The sequence shown here is derived from an EMBL/GenBank/DDBJ whole genome shotgun (WGS) entry which is preliminary data.</text>
</comment>
<keyword evidence="4 5" id="KW-0472">Membrane</keyword>
<comment type="subcellular location">
    <subcellularLocation>
        <location evidence="5">Cell membrane</location>
        <topology evidence="5">Multi-pass membrane protein</topology>
    </subcellularLocation>
    <subcellularLocation>
        <location evidence="1">Membrane</location>
        <topology evidence="1">Multi-pass membrane protein</topology>
    </subcellularLocation>
</comment>
<feature type="transmembrane region" description="Helical" evidence="5">
    <location>
        <begin position="37"/>
        <end position="60"/>
    </location>
</feature>
<evidence type="ECO:0000256" key="5">
    <source>
        <dbReference type="RuleBase" id="RU363041"/>
    </source>
</evidence>
<evidence type="ECO:0000256" key="3">
    <source>
        <dbReference type="ARBA" id="ARBA00022989"/>
    </source>
</evidence>
<evidence type="ECO:0000313" key="7">
    <source>
        <dbReference type="Proteomes" id="UP000473089"/>
    </source>
</evidence>
<dbReference type="PANTHER" id="PTHR43483">
    <property type="entry name" value="MEMBRANE TRANSPORTER PROTEIN HI_0806-RELATED"/>
    <property type="match status" value="1"/>
</dbReference>
<feature type="transmembrane region" description="Helical" evidence="5">
    <location>
        <begin position="80"/>
        <end position="100"/>
    </location>
</feature>
<feature type="transmembrane region" description="Helical" evidence="5">
    <location>
        <begin position="237"/>
        <end position="256"/>
    </location>
</feature>
<name>A0A6M0SXD2_CLOBO</name>
<evidence type="ECO:0000256" key="2">
    <source>
        <dbReference type="ARBA" id="ARBA00022692"/>
    </source>
</evidence>